<reference evidence="2 3" key="1">
    <citation type="submission" date="2016-10" db="EMBL/GenBank/DDBJ databases">
        <title>Comparative genomics of Bacillus thuringiensis reveals a path to pathogens against multiple invertebrate hosts.</title>
        <authorList>
            <person name="Zheng J."/>
            <person name="Gao Q."/>
            <person name="Liu H."/>
            <person name="Peng D."/>
            <person name="Ruan L."/>
            <person name="Sun M."/>
        </authorList>
    </citation>
    <scope>NUCLEOTIDE SEQUENCE [LARGE SCALE GENOMIC DNA]</scope>
    <source>
        <strain evidence="2">BGSC 4AC1</strain>
    </source>
</reference>
<evidence type="ECO:0000313" key="2">
    <source>
        <dbReference type="EMBL" id="OTW50939.1"/>
    </source>
</evidence>
<dbReference type="EMBL" id="NFCF01000063">
    <property type="protein sequence ID" value="OTW50939.1"/>
    <property type="molecule type" value="Genomic_DNA"/>
</dbReference>
<feature type="coiled-coil region" evidence="1">
    <location>
        <begin position="69"/>
        <end position="96"/>
    </location>
</feature>
<accession>A0A242WC51</accession>
<comment type="caution">
    <text evidence="2">The sequence shown here is derived from an EMBL/GenBank/DDBJ whole genome shotgun (WGS) entry which is preliminary data.</text>
</comment>
<keyword evidence="1" id="KW-0175">Coiled coil</keyword>
<name>A0A242WC51_BACTU</name>
<dbReference type="AlphaFoldDB" id="A0A242WC51"/>
<gene>
    <name evidence="2" type="ORF">BK699_10380</name>
</gene>
<protein>
    <submittedName>
        <fullName evidence="2">Uncharacterized protein</fullName>
    </submittedName>
</protein>
<sequence length="234" mass="26701">MGGILDGLDDVFKDPVDSISGEVKSAVDGIQNAVKDGAKSLDAGQVDKVLQSFTEDAKQLGEEVITEQGQQYVAAIEELKEKFKELQDQLDIEKIKREILGKAEEFCEAYLREKVSLPEDLPIKTHPRVILDFDLSWIDIKIEIFVMKQEDPDKSFKEKYLVAGDIHYKQMFNESLQIPDFGTQTNPNLVQNEMDRIKDEIDKQKERIIAELVTSIMGDYVPPLKMLSKYLKIF</sequence>
<proteinExistence type="predicted"/>
<dbReference type="RefSeq" id="WP_000508812.1">
    <property type="nucleotide sequence ID" value="NZ_NFCF01000063.1"/>
</dbReference>
<organism evidence="2 3">
    <name type="scientific">Bacillus thuringiensis serovar mexicanensis</name>
    <dbReference type="NCBI Taxonomy" id="180868"/>
    <lineage>
        <taxon>Bacteria</taxon>
        <taxon>Bacillati</taxon>
        <taxon>Bacillota</taxon>
        <taxon>Bacilli</taxon>
        <taxon>Bacillales</taxon>
        <taxon>Bacillaceae</taxon>
        <taxon>Bacillus</taxon>
        <taxon>Bacillus cereus group</taxon>
    </lineage>
</organism>
<evidence type="ECO:0000256" key="1">
    <source>
        <dbReference type="SAM" id="Coils"/>
    </source>
</evidence>
<dbReference type="Proteomes" id="UP000195152">
    <property type="component" value="Unassembled WGS sequence"/>
</dbReference>
<evidence type="ECO:0000313" key="3">
    <source>
        <dbReference type="Proteomes" id="UP000195152"/>
    </source>
</evidence>